<feature type="domain" description="Hemimethylated DNA-binding" evidence="2">
    <location>
        <begin position="5"/>
        <end position="105"/>
    </location>
</feature>
<dbReference type="SUPFAM" id="SSF141255">
    <property type="entry name" value="YccV-like"/>
    <property type="match status" value="1"/>
</dbReference>
<dbReference type="Pfam" id="PF08755">
    <property type="entry name" value="YccV-like"/>
    <property type="match status" value="1"/>
</dbReference>
<dbReference type="RefSeq" id="WP_127763263.1">
    <property type="nucleotide sequence ID" value="NZ_SADE01000001.1"/>
</dbReference>
<dbReference type="NCBIfam" id="TIGR02097">
    <property type="entry name" value="yccV"/>
    <property type="match status" value="1"/>
</dbReference>
<dbReference type="InterPro" id="IPR053189">
    <property type="entry name" value="Clp_protease_adapter_ClpF"/>
</dbReference>
<keyword evidence="3" id="KW-0346">Stress response</keyword>
<protein>
    <recommendedName>
        <fullName evidence="1">Heat shock protein HspQ</fullName>
    </recommendedName>
</protein>
<dbReference type="Gene3D" id="2.30.30.390">
    <property type="entry name" value="Hemimethylated DNA-binding domain"/>
    <property type="match status" value="1"/>
</dbReference>
<dbReference type="PANTHER" id="PTHR48439:SF1">
    <property type="entry name" value="HEMIMETHYLATED DNA-BINDING DOMAIN-CONTAINING PROTEIN"/>
    <property type="match status" value="1"/>
</dbReference>
<dbReference type="OrthoDB" id="9797680at2"/>
<evidence type="ECO:0000313" key="4">
    <source>
        <dbReference type="Proteomes" id="UP000287447"/>
    </source>
</evidence>
<evidence type="ECO:0000256" key="1">
    <source>
        <dbReference type="NCBIfam" id="TIGR02097"/>
    </source>
</evidence>
<accession>A0A437QTQ1</accession>
<sequence length="109" mass="12766">MLDTHAKFPIGQVVRHKRFGFRGVIYDVDPEFANTEEWYQSIPAEMRPRKDQPFYHLFAENHDKTPYIAYVSEQNLEPEDPDIPVNHPAIAEYFVGMEGGVYRPRQKAN</sequence>
<dbReference type="Proteomes" id="UP000287447">
    <property type="component" value="Unassembled WGS sequence"/>
</dbReference>
<dbReference type="EMBL" id="SADE01000001">
    <property type="protein sequence ID" value="RVU37890.1"/>
    <property type="molecule type" value="Genomic_DNA"/>
</dbReference>
<organism evidence="3 4">
    <name type="scientific">Hwanghaeella grinnelliae</name>
    <dbReference type="NCBI Taxonomy" id="2500179"/>
    <lineage>
        <taxon>Bacteria</taxon>
        <taxon>Pseudomonadati</taxon>
        <taxon>Pseudomonadota</taxon>
        <taxon>Alphaproteobacteria</taxon>
        <taxon>Rhodospirillales</taxon>
        <taxon>Rhodospirillaceae</taxon>
        <taxon>Hwanghaeella</taxon>
    </lineage>
</organism>
<gene>
    <name evidence="3" type="primary">hspQ</name>
    <name evidence="3" type="ORF">EOI86_00880</name>
</gene>
<evidence type="ECO:0000313" key="3">
    <source>
        <dbReference type="EMBL" id="RVU37890.1"/>
    </source>
</evidence>
<keyword evidence="4" id="KW-1185">Reference proteome</keyword>
<dbReference type="InterPro" id="IPR036623">
    <property type="entry name" value="Hemimethylated_DNA-bd_sf"/>
</dbReference>
<evidence type="ECO:0000259" key="2">
    <source>
        <dbReference type="SMART" id="SM00992"/>
    </source>
</evidence>
<dbReference type="AlphaFoldDB" id="A0A437QTQ1"/>
<dbReference type="PANTHER" id="PTHR48439">
    <property type="entry name" value="HEMIMETHYLATED DNA-BINDING DOMAIN-CONTAINING PROTEIN"/>
    <property type="match status" value="1"/>
</dbReference>
<reference evidence="4" key="1">
    <citation type="submission" date="2019-01" db="EMBL/GenBank/DDBJ databases">
        <title>Gri0909 isolated from a small marine red alga.</title>
        <authorList>
            <person name="Kim J."/>
            <person name="Jeong S.E."/>
            <person name="Jeon C.O."/>
        </authorList>
    </citation>
    <scope>NUCLEOTIDE SEQUENCE [LARGE SCALE GENOMIC DNA]</scope>
    <source>
        <strain evidence="4">Gri0909</strain>
    </source>
</reference>
<dbReference type="GO" id="GO:0003677">
    <property type="term" value="F:DNA binding"/>
    <property type="evidence" value="ECO:0007669"/>
    <property type="project" value="UniProtKB-UniRule"/>
</dbReference>
<name>A0A437QTQ1_9PROT</name>
<proteinExistence type="predicted"/>
<dbReference type="InterPro" id="IPR011722">
    <property type="entry name" value="Hemimethylated_DNA-bd_dom"/>
</dbReference>
<dbReference type="SMART" id="SM00992">
    <property type="entry name" value="YccV-like"/>
    <property type="match status" value="1"/>
</dbReference>
<comment type="caution">
    <text evidence="3">The sequence shown here is derived from an EMBL/GenBank/DDBJ whole genome shotgun (WGS) entry which is preliminary data.</text>
</comment>